<feature type="signal peptide" evidence="2">
    <location>
        <begin position="1"/>
        <end position="25"/>
    </location>
</feature>
<dbReference type="CDD" id="cd13440">
    <property type="entry name" value="CamS_repeat_2"/>
    <property type="match status" value="1"/>
</dbReference>
<feature type="region of interest" description="Disordered" evidence="1">
    <location>
        <begin position="122"/>
        <end position="146"/>
    </location>
</feature>
<reference evidence="3 4" key="1">
    <citation type="submission" date="2016-01" db="EMBL/GenBank/DDBJ databases">
        <authorList>
            <person name="Oliw E.H."/>
        </authorList>
    </citation>
    <scope>NUCLEOTIDE SEQUENCE [LARGE SCALE GENOMIC DNA]</scope>
    <source>
        <strain evidence="3 4">KA00635</strain>
    </source>
</reference>
<dbReference type="STRING" id="87541.AWM71_02870"/>
<accession>A0A133XZ35</accession>
<dbReference type="PROSITE" id="PS51257">
    <property type="entry name" value="PROKAR_LIPOPROTEIN"/>
    <property type="match status" value="1"/>
</dbReference>
<dbReference type="CDD" id="cd13441">
    <property type="entry name" value="CamS_repeat_1"/>
    <property type="match status" value="1"/>
</dbReference>
<keyword evidence="2" id="KW-0732">Signal</keyword>
<feature type="chain" id="PRO_5038676206" evidence="2">
    <location>
        <begin position="26"/>
        <end position="376"/>
    </location>
</feature>
<evidence type="ECO:0000313" key="4">
    <source>
        <dbReference type="Proteomes" id="UP000070422"/>
    </source>
</evidence>
<dbReference type="Proteomes" id="UP000070422">
    <property type="component" value="Unassembled WGS sequence"/>
</dbReference>
<proteinExistence type="predicted"/>
<dbReference type="PATRIC" id="fig|87541.4.peg.956"/>
<dbReference type="PIRSF" id="PIRSF012509">
    <property type="entry name" value="CamS"/>
    <property type="match status" value="1"/>
</dbReference>
<dbReference type="Pfam" id="PF07537">
    <property type="entry name" value="CamS"/>
    <property type="match status" value="1"/>
</dbReference>
<name>A0A133XZ35_9LACT</name>
<sequence>MKKRKQVITGLALSMLCLLSACQSASLSKSVAGQSQTTNESNSKMKTNKSTLSASYYPAALSDGKYPLSESRGMLASRTTQANIENLERGLYELMKNTYSSEQYTLREGTLLSEDTLSKWLKPKSEENPEGLNPEASNAKERNQFKPRPLNSILEYNLLQKDNDQYQLKAITIALAMNCEDTFRSDGKEEKVAISREDALQSGKNLAEEVVKRIRQQEEYKKVPVQIALFYNRKSDSRAGGNFMAESVANAGNSLGNWVDYNRQSIVYGVDTPPKEEDNASFTRFRSEIESFFPQLSGLVGVGLYDNKRLIGIDFTINVPFAGYTENIALVQHTIASLEAIYPKDLQMSIKVKSAGHLAATISRGAGQGQFQYVVY</sequence>
<protein>
    <submittedName>
        <fullName evidence="3">CamS sex pheromone family protein</fullName>
    </submittedName>
</protein>
<comment type="caution">
    <text evidence="3">The sequence shown here is derived from an EMBL/GenBank/DDBJ whole genome shotgun (WGS) entry which is preliminary data.</text>
</comment>
<evidence type="ECO:0000256" key="2">
    <source>
        <dbReference type="SAM" id="SignalP"/>
    </source>
</evidence>
<dbReference type="EMBL" id="LSCQ01000046">
    <property type="protein sequence ID" value="KXB36192.1"/>
    <property type="molecule type" value="Genomic_DNA"/>
</dbReference>
<evidence type="ECO:0000313" key="3">
    <source>
        <dbReference type="EMBL" id="KXB36192.1"/>
    </source>
</evidence>
<dbReference type="RefSeq" id="WP_060936857.1">
    <property type="nucleotide sequence ID" value="NZ_JASOZP010000004.1"/>
</dbReference>
<gene>
    <name evidence="3" type="ORF">HMPREF3187_00965</name>
</gene>
<organism evidence="3 4">
    <name type="scientific">Aerococcus christensenii</name>
    <dbReference type="NCBI Taxonomy" id="87541"/>
    <lineage>
        <taxon>Bacteria</taxon>
        <taxon>Bacillati</taxon>
        <taxon>Bacillota</taxon>
        <taxon>Bacilli</taxon>
        <taxon>Lactobacillales</taxon>
        <taxon>Aerococcaceae</taxon>
        <taxon>Aerococcus</taxon>
    </lineage>
</organism>
<evidence type="ECO:0000256" key="1">
    <source>
        <dbReference type="SAM" id="MobiDB-lite"/>
    </source>
</evidence>
<dbReference type="AlphaFoldDB" id="A0A133XZ35"/>
<dbReference type="InterPro" id="IPR011426">
    <property type="entry name" value="CamS"/>
</dbReference>
<dbReference type="OrthoDB" id="9795361at2"/>
<dbReference type="Gene3D" id="3.10.570.10">
    <property type="entry name" value="sex pheromone staph- cam373 precursor domain"/>
    <property type="match status" value="1"/>
</dbReference>